<dbReference type="OrthoDB" id="10063692at2759"/>
<keyword evidence="7" id="KW-0677">Repeat</keyword>
<keyword evidence="9 19" id="KW-0378">Hydrolase</keyword>
<keyword evidence="6" id="KW-0645">Protease</keyword>
<dbReference type="GO" id="GO:0005737">
    <property type="term" value="C:cytoplasm"/>
    <property type="evidence" value="ECO:0007669"/>
    <property type="project" value="UniProtKB-SubCell"/>
</dbReference>
<keyword evidence="23" id="KW-1185">Reference proteome</keyword>
<dbReference type="GO" id="GO:0016579">
    <property type="term" value="P:protein deubiquitination"/>
    <property type="evidence" value="ECO:0007669"/>
    <property type="project" value="InterPro"/>
</dbReference>
<dbReference type="EMBL" id="OA883659">
    <property type="protein sequence ID" value="CAD7279391.1"/>
    <property type="molecule type" value="Genomic_DNA"/>
</dbReference>
<dbReference type="Pfam" id="PF23625">
    <property type="entry name" value="UIM_2"/>
    <property type="match status" value="1"/>
</dbReference>
<evidence type="ECO:0000259" key="21">
    <source>
        <dbReference type="PROSITE" id="PS50957"/>
    </source>
</evidence>
<evidence type="ECO:0000256" key="4">
    <source>
        <dbReference type="ARBA" id="ARBA00012759"/>
    </source>
</evidence>
<evidence type="ECO:0000256" key="13">
    <source>
        <dbReference type="ARBA" id="ARBA00023242"/>
    </source>
</evidence>
<protein>
    <recommendedName>
        <fullName evidence="16">Ataxin-3 homolog</fullName>
        <ecNumber evidence="4">3.4.19.12</ecNumber>
    </recommendedName>
    <alternativeName>
        <fullName evidence="17">Machado-Joseph disease-like protein</fullName>
    </alternativeName>
</protein>
<dbReference type="FunFam" id="1.10.287.10:FF:000018">
    <property type="entry name" value="Ataxin-3 homolog"/>
    <property type="match status" value="1"/>
</dbReference>
<name>A0A7R9BQ22_9CRUS</name>
<keyword evidence="12" id="KW-0804">Transcription</keyword>
<evidence type="ECO:0000256" key="17">
    <source>
        <dbReference type="ARBA" id="ARBA00082365"/>
    </source>
</evidence>
<evidence type="ECO:0000256" key="2">
    <source>
        <dbReference type="ARBA" id="ARBA00004123"/>
    </source>
</evidence>
<comment type="catalytic activity">
    <reaction evidence="1">
        <text>Thiol-dependent hydrolysis of ester, thioester, amide, peptide and isopeptide bonds formed by the C-terminal Gly of ubiquitin (a 76-residue protein attached to proteins as an intracellular targeting signal).</text>
        <dbReference type="EC" id="3.4.19.12"/>
    </reaction>
</comment>
<evidence type="ECO:0000256" key="5">
    <source>
        <dbReference type="ARBA" id="ARBA00022490"/>
    </source>
</evidence>
<keyword evidence="11" id="KW-0805">Transcription regulation</keyword>
<reference evidence="22" key="1">
    <citation type="submission" date="2020-11" db="EMBL/GenBank/DDBJ databases">
        <authorList>
            <person name="Tran Van P."/>
        </authorList>
    </citation>
    <scope>NUCLEOTIDE SEQUENCE</scope>
</reference>
<organism evidence="22">
    <name type="scientific">Notodromas monacha</name>
    <dbReference type="NCBI Taxonomy" id="399045"/>
    <lineage>
        <taxon>Eukaryota</taxon>
        <taxon>Metazoa</taxon>
        <taxon>Ecdysozoa</taxon>
        <taxon>Arthropoda</taxon>
        <taxon>Crustacea</taxon>
        <taxon>Oligostraca</taxon>
        <taxon>Ostracoda</taxon>
        <taxon>Podocopa</taxon>
        <taxon>Podocopida</taxon>
        <taxon>Cypridocopina</taxon>
        <taxon>Cypridoidea</taxon>
        <taxon>Cyprididae</taxon>
        <taxon>Notodromas</taxon>
    </lineage>
</organism>
<dbReference type="Pfam" id="PF02099">
    <property type="entry name" value="Josephin"/>
    <property type="match status" value="1"/>
</dbReference>
<evidence type="ECO:0000313" key="23">
    <source>
        <dbReference type="Proteomes" id="UP000678499"/>
    </source>
</evidence>
<dbReference type="GO" id="GO:0004843">
    <property type="term" value="F:cysteine-type deubiquitinase activity"/>
    <property type="evidence" value="ECO:0007669"/>
    <property type="project" value="UniProtKB-EC"/>
</dbReference>
<feature type="compositionally biased region" description="Polar residues" evidence="20">
    <location>
        <begin position="279"/>
        <end position="293"/>
    </location>
</feature>
<sequence>MEHIFHEKQVGQLCAQHCLNALLQERKFTAMDLAEVARNLDDMERSFMREAGESDDYRRFVTEPSGNVDDSGYFSIQVIEKALEVYDLSLVPFKASNARAEAARRQPAGERAYICNYHDHWYTLRKIGLQWFNLNSTLSGPDLISDTYLEIFLQQITDEGHSIFIVVGNLPDCEADAFLVLNPATPRISIPSTRTRQVPVEDEDLKKALALSLENDLDEETQIAIALSKFVSAQGTSATYQVPDEDEELRRALALSRAHSGIAEETEIPVAPSMCDGVSVSTPNPTPVASSSSEQEEPIVKPQPEQKPTSAEELRRLRASFLDNLCQPSASHENQS</sequence>
<evidence type="ECO:0000256" key="3">
    <source>
        <dbReference type="ARBA" id="ARBA00004496"/>
    </source>
</evidence>
<accession>A0A7R9BQ22</accession>
<evidence type="ECO:0000256" key="10">
    <source>
        <dbReference type="ARBA" id="ARBA00022807"/>
    </source>
</evidence>
<evidence type="ECO:0000256" key="16">
    <source>
        <dbReference type="ARBA" id="ARBA00069055"/>
    </source>
</evidence>
<evidence type="ECO:0000313" key="22">
    <source>
        <dbReference type="EMBL" id="CAD7279391.1"/>
    </source>
</evidence>
<dbReference type="GO" id="GO:0006508">
    <property type="term" value="P:proteolysis"/>
    <property type="evidence" value="ECO:0007669"/>
    <property type="project" value="UniProtKB-KW"/>
</dbReference>
<feature type="active site" evidence="19">
    <location>
        <position position="14"/>
    </location>
</feature>
<evidence type="ECO:0000256" key="20">
    <source>
        <dbReference type="SAM" id="MobiDB-lite"/>
    </source>
</evidence>
<dbReference type="EMBL" id="CAJPEX010001622">
    <property type="protein sequence ID" value="CAG0919543.1"/>
    <property type="molecule type" value="Genomic_DNA"/>
</dbReference>
<evidence type="ECO:0000256" key="7">
    <source>
        <dbReference type="ARBA" id="ARBA00022737"/>
    </source>
</evidence>
<dbReference type="PRINTS" id="PR01233">
    <property type="entry name" value="JOSEPHIN"/>
</dbReference>
<feature type="active site" evidence="18 19">
    <location>
        <position position="135"/>
    </location>
</feature>
<comment type="subcellular location">
    <subcellularLocation>
        <location evidence="3">Cytoplasm</location>
    </subcellularLocation>
    <subcellularLocation>
        <location evidence="2">Nucleus</location>
    </subcellularLocation>
</comment>
<dbReference type="GO" id="GO:0005634">
    <property type="term" value="C:nucleus"/>
    <property type="evidence" value="ECO:0007669"/>
    <property type="project" value="UniProtKB-SubCell"/>
</dbReference>
<evidence type="ECO:0000256" key="15">
    <source>
        <dbReference type="ARBA" id="ARBA00063584"/>
    </source>
</evidence>
<dbReference type="SMART" id="SM01246">
    <property type="entry name" value="Josephin"/>
    <property type="match status" value="1"/>
</dbReference>
<dbReference type="PANTHER" id="PTHR14159">
    <property type="entry name" value="ATAXIN-3-RELATED"/>
    <property type="match status" value="1"/>
</dbReference>
<dbReference type="PROSITE" id="PS50957">
    <property type="entry name" value="JOSEPHIN"/>
    <property type="match status" value="1"/>
</dbReference>
<keyword evidence="10" id="KW-0788">Thiol protease</keyword>
<dbReference type="EC" id="3.4.19.12" evidence="4"/>
<dbReference type="InterPro" id="IPR006155">
    <property type="entry name" value="Josephin"/>
</dbReference>
<dbReference type="InterPro" id="IPR033865">
    <property type="entry name" value="Ataxin-3"/>
</dbReference>
<feature type="domain" description="Josephin" evidence="21">
    <location>
        <begin position="1"/>
        <end position="181"/>
    </location>
</feature>
<evidence type="ECO:0000256" key="8">
    <source>
        <dbReference type="ARBA" id="ARBA00022786"/>
    </source>
</evidence>
<evidence type="ECO:0000256" key="14">
    <source>
        <dbReference type="ARBA" id="ARBA00060106"/>
    </source>
</evidence>
<evidence type="ECO:0000256" key="6">
    <source>
        <dbReference type="ARBA" id="ARBA00022670"/>
    </source>
</evidence>
<feature type="active site" description="Nucleophile" evidence="18">
    <location>
        <position position="14"/>
    </location>
</feature>
<keyword evidence="5" id="KW-0963">Cytoplasm</keyword>
<gene>
    <name evidence="22" type="ORF">NMOB1V02_LOCUS7064</name>
</gene>
<evidence type="ECO:0000256" key="18">
    <source>
        <dbReference type="PIRSR" id="PIRSR633865-1"/>
    </source>
</evidence>
<dbReference type="AlphaFoldDB" id="A0A7R9BQ22"/>
<evidence type="ECO:0000256" key="9">
    <source>
        <dbReference type="ARBA" id="ARBA00022801"/>
    </source>
</evidence>
<dbReference type="Proteomes" id="UP000678499">
    <property type="component" value="Unassembled WGS sequence"/>
</dbReference>
<keyword evidence="13" id="KW-0539">Nucleus</keyword>
<comment type="function">
    <text evidence="14">Acts as a chain editing deubiquitinating enzyme that binds and cleaves 'Lys-48'-linked polyubiquitin chains, with a preference for chains containing four or more ubiquitin molecules thereby modulating protein degradation by the ubiquitin-proteasome pathway. Probably by regulating the IGF-1-insulin-like pathway, regulates lifespan. Regulates germline DNA double-strand-break repair and apoptosis in response to DNA damage by recruiting E4 ubiquitin-protein ligase ufd-2 to DNA repair foci. Interacts with key regulators of transcription and represses transcription. Acts as a histone-binding protein that regulates transcription.</text>
</comment>
<dbReference type="Pfam" id="PF02809">
    <property type="entry name" value="UIM"/>
    <property type="match status" value="2"/>
</dbReference>
<evidence type="ECO:0000256" key="1">
    <source>
        <dbReference type="ARBA" id="ARBA00000707"/>
    </source>
</evidence>
<proteinExistence type="predicted"/>
<feature type="region of interest" description="Disordered" evidence="20">
    <location>
        <begin position="272"/>
        <end position="311"/>
    </location>
</feature>
<feature type="active site" evidence="19">
    <location>
        <position position="120"/>
    </location>
</feature>
<dbReference type="InterPro" id="IPR003903">
    <property type="entry name" value="UIM_dom"/>
</dbReference>
<evidence type="ECO:0000256" key="19">
    <source>
        <dbReference type="PROSITE-ProRule" id="PRU00331"/>
    </source>
</evidence>
<dbReference type="PANTHER" id="PTHR14159:SF0">
    <property type="entry name" value="ATAXIN-3-RELATED"/>
    <property type="match status" value="1"/>
</dbReference>
<dbReference type="Gene3D" id="1.10.287.10">
    <property type="entry name" value="S15/NS1, RNA-binding"/>
    <property type="match status" value="1"/>
</dbReference>
<comment type="subunit">
    <text evidence="15">Forms a complex composed of deubiquitinating enzyme atx-3, adapter ubxn-5 and cdc-48.1. Forms a complex composed of deubiquitinating enzyme atx-3, E4 ubiquitin-protein ligase ufd-2 and cdc-48.1. Interacts (via RRDR motif) with cdc-48.1 (via N-terminus) and cdc-48.2 (via N-terminus); the interaction with cdc-48.1 is not required for atx-3 enzymatic activity. Interacts (via C-terminus) with ubxn-5. May interact with ned-8.</text>
</comment>
<keyword evidence="8" id="KW-0833">Ubl conjugation pathway</keyword>
<evidence type="ECO:0000256" key="12">
    <source>
        <dbReference type="ARBA" id="ARBA00023163"/>
    </source>
</evidence>
<dbReference type="SMART" id="SM00726">
    <property type="entry name" value="UIM"/>
    <property type="match status" value="2"/>
</dbReference>
<evidence type="ECO:0000256" key="11">
    <source>
        <dbReference type="ARBA" id="ARBA00023015"/>
    </source>
</evidence>
<feature type="active site" description="Proton acceptor" evidence="18">
    <location>
        <position position="120"/>
    </location>
</feature>
<dbReference type="Gene3D" id="3.90.70.40">
    <property type="match status" value="1"/>
</dbReference>